<proteinExistence type="predicted"/>
<evidence type="ECO:0000256" key="1">
    <source>
        <dbReference type="SAM" id="MobiDB-lite"/>
    </source>
</evidence>
<sequence>MITIPVTEAFSTPEEFESMTVELEQAQVDALRSVSEHLGVSVDHFVRYLINRVLINPVDDGTSLHQLVDALEGRDEHPDSNASSESTLQLLRRAVSRMEEVETPRKRRQKQGADEDAPGEAMEDGRMDADSPTMFDLMNT</sequence>
<dbReference type="Proteomes" id="UP000220102">
    <property type="component" value="Unassembled WGS sequence"/>
</dbReference>
<accession>A0A2A8CVA3</accession>
<feature type="region of interest" description="Disordered" evidence="1">
    <location>
        <begin position="72"/>
        <end position="140"/>
    </location>
</feature>
<evidence type="ECO:0000313" key="2">
    <source>
        <dbReference type="EMBL" id="PEN12531.1"/>
    </source>
</evidence>
<gene>
    <name evidence="2" type="ORF">CRI94_13470</name>
</gene>
<dbReference type="AlphaFoldDB" id="A0A2A8CVA3"/>
<keyword evidence="3" id="KW-1185">Reference proteome</keyword>
<dbReference type="EMBL" id="PDEQ01000007">
    <property type="protein sequence ID" value="PEN12531.1"/>
    <property type="molecule type" value="Genomic_DNA"/>
</dbReference>
<protein>
    <submittedName>
        <fullName evidence="2">Uncharacterized protein</fullName>
    </submittedName>
</protein>
<evidence type="ECO:0000313" key="3">
    <source>
        <dbReference type="Proteomes" id="UP000220102"/>
    </source>
</evidence>
<name>A0A2A8CVA3_9BACT</name>
<comment type="caution">
    <text evidence="2">The sequence shown here is derived from an EMBL/GenBank/DDBJ whole genome shotgun (WGS) entry which is preliminary data.</text>
</comment>
<feature type="compositionally biased region" description="Polar residues" evidence="1">
    <location>
        <begin position="80"/>
        <end position="89"/>
    </location>
</feature>
<dbReference type="RefSeq" id="WP_098076747.1">
    <property type="nucleotide sequence ID" value="NZ_PDEQ01000007.1"/>
</dbReference>
<organism evidence="2 3">
    <name type="scientific">Longibacter salinarum</name>
    <dbReference type="NCBI Taxonomy" id="1850348"/>
    <lineage>
        <taxon>Bacteria</taxon>
        <taxon>Pseudomonadati</taxon>
        <taxon>Rhodothermota</taxon>
        <taxon>Rhodothermia</taxon>
        <taxon>Rhodothermales</taxon>
        <taxon>Salisaetaceae</taxon>
        <taxon>Longibacter</taxon>
    </lineage>
</organism>
<reference evidence="2 3" key="1">
    <citation type="submission" date="2017-10" db="EMBL/GenBank/DDBJ databases">
        <title>Draft genome of Longibacter Salinarum.</title>
        <authorList>
            <person name="Goh K.M."/>
            <person name="Shamsir M.S."/>
            <person name="Lim S.W."/>
        </authorList>
    </citation>
    <scope>NUCLEOTIDE SEQUENCE [LARGE SCALE GENOMIC DNA]</scope>
    <source>
        <strain evidence="2 3">KCTC 52045</strain>
    </source>
</reference>